<dbReference type="Proteomes" id="UP000297598">
    <property type="component" value="Unassembled WGS sequence"/>
</dbReference>
<dbReference type="EMBL" id="UHDO01000001">
    <property type="protein sequence ID" value="SUM44926.1"/>
    <property type="molecule type" value="Genomic_DNA"/>
</dbReference>
<evidence type="ECO:0000256" key="1">
    <source>
        <dbReference type="SAM" id="Phobius"/>
    </source>
</evidence>
<reference evidence="2 4" key="1">
    <citation type="submission" date="2018-06" db="EMBL/GenBank/DDBJ databases">
        <authorList>
            <consortium name="Pathogen Informatics"/>
            <person name="Doyle S."/>
        </authorList>
    </citation>
    <scope>NUCLEOTIDE SEQUENCE [LARGE SCALE GENOMIC DNA]</scope>
    <source>
        <strain evidence="2 4">NCTC13830</strain>
    </source>
</reference>
<accession>A0A5F1B292</accession>
<evidence type="ECO:0000313" key="4">
    <source>
        <dbReference type="Proteomes" id="UP000254047"/>
    </source>
</evidence>
<feature type="transmembrane region" description="Helical" evidence="1">
    <location>
        <begin position="71"/>
        <end position="90"/>
    </location>
</feature>
<dbReference type="EMBL" id="SRLS01000003">
    <property type="protein sequence ID" value="TGE18772.1"/>
    <property type="molecule type" value="Genomic_DNA"/>
</dbReference>
<evidence type="ECO:0000313" key="2">
    <source>
        <dbReference type="EMBL" id="SUM44926.1"/>
    </source>
</evidence>
<protein>
    <submittedName>
        <fullName evidence="2">Membrane spanning protein</fullName>
    </submittedName>
</protein>
<evidence type="ECO:0000313" key="5">
    <source>
        <dbReference type="Proteomes" id="UP000297598"/>
    </source>
</evidence>
<keyword evidence="1" id="KW-0472">Membrane</keyword>
<gene>
    <name evidence="3" type="ORF">BJR09_02700</name>
    <name evidence="2" type="ORF">NCTC13830_02316</name>
</gene>
<dbReference type="RefSeq" id="WP_103298211.1">
    <property type="nucleotide sequence ID" value="NZ_AP040368.1"/>
</dbReference>
<dbReference type="Proteomes" id="UP000254047">
    <property type="component" value="Unassembled WGS sequence"/>
</dbReference>
<dbReference type="GeneID" id="48902881"/>
<reference evidence="3 5" key="2">
    <citation type="submission" date="2019-04" db="EMBL/GenBank/DDBJ databases">
        <title>Genomic characterization of Staphylococcus petrasii strains.</title>
        <authorList>
            <person name="Vrbovska V."/>
            <person name="Kovarovic V."/>
            <person name="Maslanova I."/>
            <person name="Indrakova A."/>
            <person name="Petras P."/>
            <person name="Sedo O."/>
            <person name="Svec P."/>
            <person name="Fisarova L."/>
            <person name="Sedlacek I."/>
            <person name="Doskar J."/>
            <person name="Pantucek R."/>
        </authorList>
    </citation>
    <scope>NUCLEOTIDE SEQUENCE [LARGE SCALE GENOMIC DNA]</scope>
    <source>
        <strain evidence="3 5">P5404</strain>
    </source>
</reference>
<keyword evidence="1" id="KW-0812">Transmembrane</keyword>
<feature type="transmembrane region" description="Helical" evidence="1">
    <location>
        <begin position="29"/>
        <end position="51"/>
    </location>
</feature>
<dbReference type="OrthoDB" id="2410764at2"/>
<sequence length="91" mass="10915">MMNILLLLIIIVALQLVIGHFFNRIGFSMKNSVLLMLLPLGIGLFLVQVFYYERHYPRWEVPFHVKLRLKYMYLITFLEYVAVYLCIFVLK</sequence>
<organism evidence="2 4">
    <name type="scientific">Staphylococcus petrasii</name>
    <dbReference type="NCBI Taxonomy" id="1276936"/>
    <lineage>
        <taxon>Bacteria</taxon>
        <taxon>Bacillati</taxon>
        <taxon>Bacillota</taxon>
        <taxon>Bacilli</taxon>
        <taxon>Bacillales</taxon>
        <taxon>Staphylococcaceae</taxon>
        <taxon>Staphylococcus</taxon>
    </lineage>
</organism>
<proteinExistence type="predicted"/>
<name>A0A380G371_9STAP</name>
<keyword evidence="1" id="KW-1133">Transmembrane helix</keyword>
<dbReference type="AlphaFoldDB" id="A0A380G371"/>
<accession>A0A380G371</accession>
<keyword evidence="5" id="KW-1185">Reference proteome</keyword>
<evidence type="ECO:0000313" key="3">
    <source>
        <dbReference type="EMBL" id="TGE18772.1"/>
    </source>
</evidence>